<organism evidence="2">
    <name type="scientific">marine sediment metagenome</name>
    <dbReference type="NCBI Taxonomy" id="412755"/>
    <lineage>
        <taxon>unclassified sequences</taxon>
        <taxon>metagenomes</taxon>
        <taxon>ecological metagenomes</taxon>
    </lineage>
</organism>
<gene>
    <name evidence="2" type="ORF">S03H2_34463</name>
</gene>
<dbReference type="SMART" id="SM00316">
    <property type="entry name" value="S1"/>
    <property type="match status" value="1"/>
</dbReference>
<dbReference type="InterPro" id="IPR044146">
    <property type="entry name" value="S1_Tex"/>
</dbReference>
<proteinExistence type="predicted"/>
<dbReference type="InterPro" id="IPR012340">
    <property type="entry name" value="NA-bd_OB-fold"/>
</dbReference>
<dbReference type="InterPro" id="IPR010994">
    <property type="entry name" value="RuvA_2-like"/>
</dbReference>
<accession>X1IEB1</accession>
<dbReference type="Gene3D" id="2.40.50.140">
    <property type="entry name" value="Nucleic acid-binding proteins"/>
    <property type="match status" value="1"/>
</dbReference>
<dbReference type="EMBL" id="BARU01021031">
    <property type="protein sequence ID" value="GAH55923.1"/>
    <property type="molecule type" value="Genomic_DNA"/>
</dbReference>
<feature type="non-terminal residue" evidence="2">
    <location>
        <position position="1"/>
    </location>
</feature>
<protein>
    <recommendedName>
        <fullName evidence="1">S1 motif domain-containing protein</fullName>
    </recommendedName>
</protein>
<dbReference type="InterPro" id="IPR003029">
    <property type="entry name" value="S1_domain"/>
</dbReference>
<dbReference type="SUPFAM" id="SSF50249">
    <property type="entry name" value="Nucleic acid-binding proteins"/>
    <property type="match status" value="1"/>
</dbReference>
<dbReference type="PANTHER" id="PTHR10724:SF10">
    <property type="entry name" value="S1 RNA-BINDING DOMAIN-CONTAINING PROTEIN 1"/>
    <property type="match status" value="1"/>
</dbReference>
<evidence type="ECO:0000259" key="1">
    <source>
        <dbReference type="PROSITE" id="PS50126"/>
    </source>
</evidence>
<feature type="domain" description="S1 motif" evidence="1">
    <location>
        <begin position="139"/>
        <end position="208"/>
    </location>
</feature>
<reference evidence="2" key="1">
    <citation type="journal article" date="2014" name="Front. Microbiol.">
        <title>High frequency of phylogenetically diverse reductive dehalogenase-homologous genes in deep subseafloor sedimentary metagenomes.</title>
        <authorList>
            <person name="Kawai M."/>
            <person name="Futagami T."/>
            <person name="Toyoda A."/>
            <person name="Takaki Y."/>
            <person name="Nishi S."/>
            <person name="Hori S."/>
            <person name="Arai W."/>
            <person name="Tsubouchi T."/>
            <person name="Morono Y."/>
            <person name="Uchiyama I."/>
            <person name="Ito T."/>
            <person name="Fujiyama A."/>
            <person name="Inagaki F."/>
            <person name="Takami H."/>
        </authorList>
    </citation>
    <scope>NUCLEOTIDE SEQUENCE</scope>
    <source>
        <strain evidence="2">Expedition CK06-06</strain>
    </source>
</reference>
<dbReference type="CDD" id="cd05685">
    <property type="entry name" value="S1_Tex"/>
    <property type="match status" value="1"/>
</dbReference>
<comment type="caution">
    <text evidence="2">The sequence shown here is derived from an EMBL/GenBank/DDBJ whole genome shotgun (WGS) entry which is preliminary data.</text>
</comment>
<dbReference type="InterPro" id="IPR050437">
    <property type="entry name" value="Ribos_protein_bS1-like"/>
</dbReference>
<dbReference type="GO" id="GO:0003735">
    <property type="term" value="F:structural constituent of ribosome"/>
    <property type="evidence" value="ECO:0007669"/>
    <property type="project" value="TreeGrafter"/>
</dbReference>
<dbReference type="Pfam" id="PF12836">
    <property type="entry name" value="HHH_3"/>
    <property type="match status" value="1"/>
</dbReference>
<name>X1IEB1_9ZZZZ</name>
<dbReference type="Pfam" id="PF00575">
    <property type="entry name" value="S1"/>
    <property type="match status" value="1"/>
</dbReference>
<dbReference type="GO" id="GO:0005737">
    <property type="term" value="C:cytoplasm"/>
    <property type="evidence" value="ECO:0007669"/>
    <property type="project" value="UniProtKB-ARBA"/>
</dbReference>
<sequence length="221" mass="24648">GPTLAKNVIAHRNQNGPFRNREDLKKVPRLGPKAFELAAGFLRIDNAENPLDTSAVHPESYHIVDRMARDMDCRVADLMRRDDLRRRINLESYTGEEYGLPTLQDIMAELAKPGRDPREHFEAVAFAADIRTIDRLTPGMKLAGIVTNVTNFGAFVDIGVHQDGLVHISELSDKFVKNPADVVNVNQRITVTVLTIDPERKRISLSMRSDASPPEQPGSDT</sequence>
<dbReference type="InterPro" id="IPR041692">
    <property type="entry name" value="HHH_9"/>
</dbReference>
<dbReference type="Pfam" id="PF17674">
    <property type="entry name" value="HHH_9"/>
    <property type="match status" value="1"/>
</dbReference>
<evidence type="ECO:0000313" key="2">
    <source>
        <dbReference type="EMBL" id="GAH55923.1"/>
    </source>
</evidence>
<dbReference type="SUPFAM" id="SSF47781">
    <property type="entry name" value="RuvA domain 2-like"/>
    <property type="match status" value="2"/>
</dbReference>
<dbReference type="PROSITE" id="PS50126">
    <property type="entry name" value="S1"/>
    <property type="match status" value="1"/>
</dbReference>
<dbReference type="AlphaFoldDB" id="X1IEB1"/>
<dbReference type="Gene3D" id="1.10.150.310">
    <property type="entry name" value="Tex RuvX-like domain-like"/>
    <property type="match status" value="1"/>
</dbReference>
<dbReference type="PANTHER" id="PTHR10724">
    <property type="entry name" value="30S RIBOSOMAL PROTEIN S1"/>
    <property type="match status" value="1"/>
</dbReference>
<dbReference type="GO" id="GO:0006412">
    <property type="term" value="P:translation"/>
    <property type="evidence" value="ECO:0007669"/>
    <property type="project" value="TreeGrafter"/>
</dbReference>
<dbReference type="FunFam" id="2.40.50.140:FF:000051">
    <property type="entry name" value="RNA-binding transcriptional accessory protein"/>
    <property type="match status" value="1"/>
</dbReference>
<dbReference type="GO" id="GO:0003729">
    <property type="term" value="F:mRNA binding"/>
    <property type="evidence" value="ECO:0007669"/>
    <property type="project" value="TreeGrafter"/>
</dbReference>